<sequence length="347" mass="40319">MNIVQNDENSQTDNILDTQEEKDFYLEDDEDEEGEMLVDQLLEKPLDLEQKNQNENINYYVYDKIQIKNLYWRGFQETILPEGWVQVTHACGMPLFLNRSTRVCTLSRPYFIGQSSARKHDIPVSAIPCLAYQKRKEIIDKQIKENQESRLKCPVSQIDALNTDNPADLLSNKKITVSITSNEEKEKETNLTPEQLNDYCKKLFEFDVVKVKKFKTWNDRKKFIKNSKNKKFPQNSQMLKIETKTQKGISKELNINMTNKTPLTILYEYANQVFKTNPRYEIHEKENPKDPFQAVCYINDKICGKGDGNSKKAAKNTAAEAALKVLVPDFKGQTENTKKNNEEMYSV</sequence>
<dbReference type="GO" id="GO:0020037">
    <property type="term" value="F:heme binding"/>
    <property type="evidence" value="ECO:0007669"/>
    <property type="project" value="InterPro"/>
</dbReference>
<dbReference type="InterPro" id="IPR040375">
    <property type="entry name" value="DGCR8"/>
</dbReference>
<dbReference type="PROSITE" id="PS50137">
    <property type="entry name" value="DS_RBD"/>
    <property type="match status" value="1"/>
</dbReference>
<dbReference type="GO" id="GO:0003725">
    <property type="term" value="F:double-stranded RNA binding"/>
    <property type="evidence" value="ECO:0007669"/>
    <property type="project" value="TreeGrafter"/>
</dbReference>
<dbReference type="PANTHER" id="PTHR13482:SF3">
    <property type="entry name" value="MICROPROCESSOR COMPLEX SUBUNIT DGCR8"/>
    <property type="match status" value="1"/>
</dbReference>
<dbReference type="OrthoDB" id="112668at2759"/>
<comment type="caution">
    <text evidence="5">The sequence shown here is derived from an EMBL/GenBank/DDBJ whole genome shotgun (WGS) entry which is preliminary data.</text>
</comment>
<evidence type="ECO:0000313" key="5">
    <source>
        <dbReference type="EMBL" id="RMZ94244.1"/>
    </source>
</evidence>
<reference evidence="5 6" key="1">
    <citation type="journal article" date="2018" name="Sci. Rep.">
        <title>Genomic signatures of local adaptation to the degree of environmental predictability in rotifers.</title>
        <authorList>
            <person name="Franch-Gras L."/>
            <person name="Hahn C."/>
            <person name="Garcia-Roger E.M."/>
            <person name="Carmona M.J."/>
            <person name="Serra M."/>
            <person name="Gomez A."/>
        </authorList>
    </citation>
    <scope>NUCLEOTIDE SEQUENCE [LARGE SCALE GENOMIC DNA]</scope>
    <source>
        <strain evidence="5">HYR1</strain>
    </source>
</reference>
<evidence type="ECO:0000259" key="4">
    <source>
        <dbReference type="PROSITE" id="PS50137"/>
    </source>
</evidence>
<dbReference type="PROSITE" id="PS50020">
    <property type="entry name" value="WW_DOMAIN_2"/>
    <property type="match status" value="1"/>
</dbReference>
<feature type="region of interest" description="Disordered" evidence="2">
    <location>
        <begin position="1"/>
        <end position="20"/>
    </location>
</feature>
<feature type="domain" description="DRBM" evidence="4">
    <location>
        <begin position="261"/>
        <end position="328"/>
    </location>
</feature>
<dbReference type="Proteomes" id="UP000276133">
    <property type="component" value="Unassembled WGS sequence"/>
</dbReference>
<dbReference type="InterPro" id="IPR001202">
    <property type="entry name" value="WW_dom"/>
</dbReference>
<gene>
    <name evidence="5" type="ORF">BpHYR1_041871</name>
</gene>
<dbReference type="Gene3D" id="2.20.70.10">
    <property type="match status" value="1"/>
</dbReference>
<dbReference type="AlphaFoldDB" id="A0A3M7P6E4"/>
<dbReference type="GO" id="GO:0070877">
    <property type="term" value="C:microprocessor complex"/>
    <property type="evidence" value="ECO:0007669"/>
    <property type="project" value="InterPro"/>
</dbReference>
<accession>A0A3M7P6E4</accession>
<dbReference type="GO" id="GO:0070878">
    <property type="term" value="F:primary miRNA binding"/>
    <property type="evidence" value="ECO:0007669"/>
    <property type="project" value="TreeGrafter"/>
</dbReference>
<dbReference type="EMBL" id="REGN01013199">
    <property type="protein sequence ID" value="RMZ94244.1"/>
    <property type="molecule type" value="Genomic_DNA"/>
</dbReference>
<dbReference type="Gene3D" id="3.30.160.20">
    <property type="match status" value="1"/>
</dbReference>
<feature type="compositionally biased region" description="Polar residues" evidence="2">
    <location>
        <begin position="1"/>
        <end position="17"/>
    </location>
</feature>
<name>A0A3M7P6E4_BRAPC</name>
<evidence type="ECO:0000256" key="2">
    <source>
        <dbReference type="SAM" id="MobiDB-lite"/>
    </source>
</evidence>
<proteinExistence type="predicted"/>
<dbReference type="SUPFAM" id="SSF54768">
    <property type="entry name" value="dsRNA-binding domain-like"/>
    <property type="match status" value="1"/>
</dbReference>
<keyword evidence="6" id="KW-1185">Reference proteome</keyword>
<dbReference type="PANTHER" id="PTHR13482">
    <property type="entry name" value="MICRORNA PROCESSOR COMPLEX SUBUNIT DGCR8"/>
    <property type="match status" value="1"/>
</dbReference>
<dbReference type="GO" id="GO:0042802">
    <property type="term" value="F:identical protein binding"/>
    <property type="evidence" value="ECO:0007669"/>
    <property type="project" value="InterPro"/>
</dbReference>
<dbReference type="SMART" id="SM00358">
    <property type="entry name" value="DSRM"/>
    <property type="match status" value="1"/>
</dbReference>
<evidence type="ECO:0000256" key="1">
    <source>
        <dbReference type="PROSITE-ProRule" id="PRU00266"/>
    </source>
</evidence>
<dbReference type="InterPro" id="IPR014720">
    <property type="entry name" value="dsRBD_dom"/>
</dbReference>
<evidence type="ECO:0000259" key="3">
    <source>
        <dbReference type="PROSITE" id="PS50020"/>
    </source>
</evidence>
<evidence type="ECO:0000313" key="6">
    <source>
        <dbReference type="Proteomes" id="UP000276133"/>
    </source>
</evidence>
<keyword evidence="1" id="KW-0694">RNA-binding</keyword>
<organism evidence="5 6">
    <name type="scientific">Brachionus plicatilis</name>
    <name type="common">Marine rotifer</name>
    <name type="synonym">Brachionus muelleri</name>
    <dbReference type="NCBI Taxonomy" id="10195"/>
    <lineage>
        <taxon>Eukaryota</taxon>
        <taxon>Metazoa</taxon>
        <taxon>Spiralia</taxon>
        <taxon>Gnathifera</taxon>
        <taxon>Rotifera</taxon>
        <taxon>Eurotatoria</taxon>
        <taxon>Monogononta</taxon>
        <taxon>Pseudotrocha</taxon>
        <taxon>Ploima</taxon>
        <taxon>Brachionidae</taxon>
        <taxon>Brachionus</taxon>
    </lineage>
</organism>
<dbReference type="GO" id="GO:0031053">
    <property type="term" value="P:primary miRNA processing"/>
    <property type="evidence" value="ECO:0007669"/>
    <property type="project" value="InterPro"/>
</dbReference>
<dbReference type="Pfam" id="PF00035">
    <property type="entry name" value="dsrm"/>
    <property type="match status" value="1"/>
</dbReference>
<feature type="domain" description="WW" evidence="3">
    <location>
        <begin position="78"/>
        <end position="111"/>
    </location>
</feature>
<protein>
    <submittedName>
        <fullName evidence="5">Microprocessor complex subunit DGCR8 isoform X1</fullName>
    </submittedName>
</protein>
<feature type="non-terminal residue" evidence="5">
    <location>
        <position position="347"/>
    </location>
</feature>
<dbReference type="STRING" id="10195.A0A3M7P6E4"/>